<dbReference type="EMBL" id="JBDODL010000513">
    <property type="protein sequence ID" value="MES1920102.1"/>
    <property type="molecule type" value="Genomic_DNA"/>
</dbReference>
<dbReference type="Gene3D" id="1.20.120.790">
    <property type="entry name" value="Heat shock protein 90, C-terminal domain"/>
    <property type="match status" value="1"/>
</dbReference>
<dbReference type="InterPro" id="IPR001404">
    <property type="entry name" value="Hsp90_fam"/>
</dbReference>
<sequence length="149" mass="16647">SKKKEFELSEDQSEDLCEWLQNTLKSKVKTVKITRRLDKAPAIVTGHESASVQVMMNLASGGADNHRTPQTLNINPAHPVVRGLFYTMKEEEPLAKKVAEQMLDNAMIAAGLIKDPREMLARLGEIMTAAMDVEGIEMELKEKKANKKK</sequence>
<keyword evidence="3" id="KW-0675">Receptor</keyword>
<accession>A0ABV2AK94</accession>
<evidence type="ECO:0000313" key="4">
    <source>
        <dbReference type="Proteomes" id="UP001439008"/>
    </source>
</evidence>
<feature type="non-terminal residue" evidence="3">
    <location>
        <position position="1"/>
    </location>
</feature>
<proteinExistence type="inferred from homology"/>
<evidence type="ECO:0000256" key="1">
    <source>
        <dbReference type="ARBA" id="ARBA00008239"/>
    </source>
</evidence>
<dbReference type="Proteomes" id="UP001439008">
    <property type="component" value="Unassembled WGS sequence"/>
</dbReference>
<comment type="similarity">
    <text evidence="1">Belongs to the heat shock protein 90 family.</text>
</comment>
<protein>
    <submittedName>
        <fullName evidence="3">TNF receptor-associated protein 1, mitochondrial</fullName>
    </submittedName>
</protein>
<dbReference type="Pfam" id="PF00183">
    <property type="entry name" value="HSP90"/>
    <property type="match status" value="1"/>
</dbReference>
<keyword evidence="4" id="KW-1185">Reference proteome</keyword>
<comment type="caution">
    <text evidence="3">The sequence shown here is derived from an EMBL/GenBank/DDBJ whole genome shotgun (WGS) entry which is preliminary data.</text>
</comment>
<evidence type="ECO:0000256" key="2">
    <source>
        <dbReference type="ARBA" id="ARBA00023186"/>
    </source>
</evidence>
<keyword evidence="2" id="KW-0143">Chaperone</keyword>
<gene>
    <name evidence="3" type="primary">TRAP1_1</name>
    <name evidence="3" type="ORF">MHBO_001818</name>
</gene>
<evidence type="ECO:0000313" key="3">
    <source>
        <dbReference type="EMBL" id="MES1920102.1"/>
    </source>
</evidence>
<organism evidence="3 4">
    <name type="scientific">Bonamia ostreae</name>
    <dbReference type="NCBI Taxonomy" id="126728"/>
    <lineage>
        <taxon>Eukaryota</taxon>
        <taxon>Sar</taxon>
        <taxon>Rhizaria</taxon>
        <taxon>Endomyxa</taxon>
        <taxon>Ascetosporea</taxon>
        <taxon>Haplosporida</taxon>
        <taxon>Bonamia</taxon>
    </lineage>
</organism>
<dbReference type="InterPro" id="IPR037196">
    <property type="entry name" value="HSP90_C"/>
</dbReference>
<dbReference type="SUPFAM" id="SSF110942">
    <property type="entry name" value="HSP90 C-terminal domain"/>
    <property type="match status" value="1"/>
</dbReference>
<reference evidence="3 4" key="1">
    <citation type="journal article" date="2024" name="BMC Biol.">
        <title>Comparative genomics of Ascetosporea gives new insight into the evolutionary basis for animal parasitism in Rhizaria.</title>
        <authorList>
            <person name="Hiltunen Thoren M."/>
            <person name="Onut-Brannstrom I."/>
            <person name="Alfjorden A."/>
            <person name="Peckova H."/>
            <person name="Swords F."/>
            <person name="Hooper C."/>
            <person name="Holzer A.S."/>
            <person name="Bass D."/>
            <person name="Burki F."/>
        </authorList>
    </citation>
    <scope>NUCLEOTIDE SEQUENCE [LARGE SCALE GENOMIC DNA]</scope>
    <source>
        <strain evidence="3">20-A016</strain>
    </source>
</reference>
<dbReference type="PANTHER" id="PTHR11528">
    <property type="entry name" value="HEAT SHOCK PROTEIN 90 FAMILY MEMBER"/>
    <property type="match status" value="1"/>
</dbReference>
<name>A0ABV2AK94_9EUKA</name>